<dbReference type="Gene3D" id="1.10.10.10">
    <property type="entry name" value="Winged helix-like DNA-binding domain superfamily/Winged helix DNA-binding domain"/>
    <property type="match status" value="1"/>
</dbReference>
<dbReference type="Gene3D" id="3.40.190.290">
    <property type="match status" value="1"/>
</dbReference>
<dbReference type="Proteomes" id="UP000583279">
    <property type="component" value="Unassembled WGS sequence"/>
</dbReference>
<protein>
    <submittedName>
        <fullName evidence="6">LysR family transcriptional regulator</fullName>
    </submittedName>
</protein>
<dbReference type="Pfam" id="PF00126">
    <property type="entry name" value="HTH_1"/>
    <property type="match status" value="1"/>
</dbReference>
<dbReference type="GO" id="GO:0006351">
    <property type="term" value="P:DNA-templated transcription"/>
    <property type="evidence" value="ECO:0007669"/>
    <property type="project" value="TreeGrafter"/>
</dbReference>
<dbReference type="InterPro" id="IPR005119">
    <property type="entry name" value="LysR_subst-bd"/>
</dbReference>
<dbReference type="InterPro" id="IPR000847">
    <property type="entry name" value="LysR_HTH_N"/>
</dbReference>
<evidence type="ECO:0000313" key="7">
    <source>
        <dbReference type="Proteomes" id="UP000583279"/>
    </source>
</evidence>
<feature type="domain" description="HTH lysR-type" evidence="5">
    <location>
        <begin position="8"/>
        <end position="65"/>
    </location>
</feature>
<dbReference type="EMBL" id="JAAQYK010000001">
    <property type="protein sequence ID" value="NNA43380.1"/>
    <property type="molecule type" value="Genomic_DNA"/>
</dbReference>
<evidence type="ECO:0000313" key="6">
    <source>
        <dbReference type="EMBL" id="NNA43380.1"/>
    </source>
</evidence>
<dbReference type="SUPFAM" id="SSF46785">
    <property type="entry name" value="Winged helix' DNA-binding domain"/>
    <property type="match status" value="1"/>
</dbReference>
<evidence type="ECO:0000256" key="4">
    <source>
        <dbReference type="ARBA" id="ARBA00023163"/>
    </source>
</evidence>
<evidence type="ECO:0000256" key="2">
    <source>
        <dbReference type="ARBA" id="ARBA00023015"/>
    </source>
</evidence>
<dbReference type="GO" id="GO:0043565">
    <property type="term" value="F:sequence-specific DNA binding"/>
    <property type="evidence" value="ECO:0007669"/>
    <property type="project" value="TreeGrafter"/>
</dbReference>
<dbReference type="PANTHER" id="PTHR30537:SF31">
    <property type="entry name" value="TRANSCRIPTIONAL REGULATOR, LYSR FAMILY"/>
    <property type="match status" value="1"/>
</dbReference>
<proteinExistence type="inferred from homology"/>
<reference evidence="6 7" key="1">
    <citation type="journal article" date="2020" name="Front. Microbiol.">
        <title>Genetic Organization of the aprX-lipA2 Operon Affects the Proteolytic Potential of Pseudomonas Species in Milk.</title>
        <authorList>
            <person name="Maier C."/>
            <person name="Huptas C."/>
            <person name="von Neubeck M."/>
            <person name="Scherer S."/>
            <person name="Wenning M."/>
            <person name="Lucking G."/>
        </authorList>
    </citation>
    <scope>NUCLEOTIDE SEQUENCE [LARGE SCALE GENOMIC DNA]</scope>
    <source>
        <strain evidence="6 7">WS 4997</strain>
    </source>
</reference>
<evidence type="ECO:0000256" key="1">
    <source>
        <dbReference type="ARBA" id="ARBA00009437"/>
    </source>
</evidence>
<dbReference type="PROSITE" id="PS50931">
    <property type="entry name" value="HTH_LYSR"/>
    <property type="match status" value="1"/>
</dbReference>
<dbReference type="InterPro" id="IPR058163">
    <property type="entry name" value="LysR-type_TF_proteobact-type"/>
</dbReference>
<keyword evidence="2" id="KW-0805">Transcription regulation</keyword>
<evidence type="ECO:0000256" key="3">
    <source>
        <dbReference type="ARBA" id="ARBA00023125"/>
    </source>
</evidence>
<dbReference type="InterPro" id="IPR036388">
    <property type="entry name" value="WH-like_DNA-bd_sf"/>
</dbReference>
<keyword evidence="4" id="KW-0804">Transcription</keyword>
<name>A0A7Y1LC12_9PSED</name>
<dbReference type="InterPro" id="IPR036390">
    <property type="entry name" value="WH_DNA-bd_sf"/>
</dbReference>
<accession>A0A7Y1LC12</accession>
<dbReference type="RefSeq" id="WP_169855358.1">
    <property type="nucleotide sequence ID" value="NZ_JAAQYK010000001.1"/>
</dbReference>
<organism evidence="6 7">
    <name type="scientific">Pseudomonas lactis</name>
    <dbReference type="NCBI Taxonomy" id="1615674"/>
    <lineage>
        <taxon>Bacteria</taxon>
        <taxon>Pseudomonadati</taxon>
        <taxon>Pseudomonadota</taxon>
        <taxon>Gammaproteobacteria</taxon>
        <taxon>Pseudomonadales</taxon>
        <taxon>Pseudomonadaceae</taxon>
        <taxon>Pseudomonas</taxon>
    </lineage>
</organism>
<sequence>MATQAVLEDLNDLYYFSMVAEHGGFSAAGRVLGIPKSRLSARVAALEQRLGARLFHRTTRHVSLTDLGERFFIHCRASITEALAAQEVIDMASAAPRGLVRISCPVLATQVFLAPNLPAFMTLYPQVRVQVLATDRTVDLQAESVDIAVRLRRPEDMDPDLVAKPLGISRRILVASPDYLHRTGSLSHPDELAQRPTLYYEAADEPQPQWLLVGPDGARTTAKLRPTLMCREHETILNAAIQGLGIAMMPDVACLPALARQQLVVVLPEWSAPELTLHLAYSARRGMLPSVRALIDFLSEHLPQIVMQNSVQ</sequence>
<dbReference type="Pfam" id="PF03466">
    <property type="entry name" value="LysR_substrate"/>
    <property type="match status" value="1"/>
</dbReference>
<dbReference type="AlphaFoldDB" id="A0A7Y1LC12"/>
<dbReference type="SUPFAM" id="SSF53850">
    <property type="entry name" value="Periplasmic binding protein-like II"/>
    <property type="match status" value="1"/>
</dbReference>
<dbReference type="PANTHER" id="PTHR30537">
    <property type="entry name" value="HTH-TYPE TRANSCRIPTIONAL REGULATOR"/>
    <property type="match status" value="1"/>
</dbReference>
<dbReference type="FunFam" id="1.10.10.10:FF:000001">
    <property type="entry name" value="LysR family transcriptional regulator"/>
    <property type="match status" value="1"/>
</dbReference>
<keyword evidence="3" id="KW-0238">DNA-binding</keyword>
<comment type="similarity">
    <text evidence="1">Belongs to the LysR transcriptional regulatory family.</text>
</comment>
<evidence type="ECO:0000259" key="5">
    <source>
        <dbReference type="PROSITE" id="PS50931"/>
    </source>
</evidence>
<comment type="caution">
    <text evidence="6">The sequence shown here is derived from an EMBL/GenBank/DDBJ whole genome shotgun (WGS) entry which is preliminary data.</text>
</comment>
<gene>
    <name evidence="6" type="ORF">HBO18_04475</name>
</gene>
<dbReference type="GO" id="GO:0003700">
    <property type="term" value="F:DNA-binding transcription factor activity"/>
    <property type="evidence" value="ECO:0007669"/>
    <property type="project" value="InterPro"/>
</dbReference>